<organism evidence="1 2">
    <name type="scientific">Ensete ventricosum</name>
    <name type="common">Abyssinian banana</name>
    <name type="synonym">Musa ensete</name>
    <dbReference type="NCBI Taxonomy" id="4639"/>
    <lineage>
        <taxon>Eukaryota</taxon>
        <taxon>Viridiplantae</taxon>
        <taxon>Streptophyta</taxon>
        <taxon>Embryophyta</taxon>
        <taxon>Tracheophyta</taxon>
        <taxon>Spermatophyta</taxon>
        <taxon>Magnoliopsida</taxon>
        <taxon>Liliopsida</taxon>
        <taxon>Zingiberales</taxon>
        <taxon>Musaceae</taxon>
        <taxon>Ensete</taxon>
    </lineage>
</organism>
<dbReference type="Proteomes" id="UP000287651">
    <property type="component" value="Unassembled WGS sequence"/>
</dbReference>
<dbReference type="Pfam" id="PF03015">
    <property type="entry name" value="Sterile"/>
    <property type="match status" value="1"/>
</dbReference>
<dbReference type="GO" id="GO:0035336">
    <property type="term" value="P:long-chain fatty-acyl-CoA metabolic process"/>
    <property type="evidence" value="ECO:0007669"/>
    <property type="project" value="TreeGrafter"/>
</dbReference>
<dbReference type="PANTHER" id="PTHR11011:SF99">
    <property type="entry name" value="FATTY ACYL-COA REDUCTASE 3"/>
    <property type="match status" value="1"/>
</dbReference>
<dbReference type="InterPro" id="IPR026055">
    <property type="entry name" value="FAR"/>
</dbReference>
<dbReference type="AlphaFoldDB" id="A0A444CB07"/>
<dbReference type="InterPro" id="IPR033640">
    <property type="entry name" value="FAR_C"/>
</dbReference>
<dbReference type="GO" id="GO:0080019">
    <property type="term" value="F:alcohol-forming very long-chain fatty acyl-CoA reductase activity"/>
    <property type="evidence" value="ECO:0007669"/>
    <property type="project" value="InterPro"/>
</dbReference>
<name>A0A444CB07_ENSVE</name>
<dbReference type="PANTHER" id="PTHR11011">
    <property type="entry name" value="MALE STERILITY PROTEIN 2-RELATED"/>
    <property type="match status" value="1"/>
</dbReference>
<gene>
    <name evidence="1" type="ORF">B296_00039756</name>
</gene>
<proteinExistence type="predicted"/>
<comment type="caution">
    <text evidence="1">The sequence shown here is derived from an EMBL/GenBank/DDBJ whole genome shotgun (WGS) entry which is preliminary data.</text>
</comment>
<evidence type="ECO:0000313" key="2">
    <source>
        <dbReference type="Proteomes" id="UP000287651"/>
    </source>
</evidence>
<dbReference type="GO" id="GO:0010345">
    <property type="term" value="P:suberin biosynthetic process"/>
    <property type="evidence" value="ECO:0007669"/>
    <property type="project" value="TreeGrafter"/>
</dbReference>
<sequence length="124" mass="14529">MAAHSRQPSEFIYHVSSSVRNPVQYSTLEQCGFRYFLENPRVGKDGRVIKTKKLPVFTNMVVFRVYMTLRYKLPLEVSTLRMAMGKDDAEAGMFDFDPKHIDWKDYFYNIHIPGVLKYAFKVAH</sequence>
<dbReference type="EMBL" id="AMZH03011428">
    <property type="protein sequence ID" value="RRT52893.1"/>
    <property type="molecule type" value="Genomic_DNA"/>
</dbReference>
<accession>A0A444CB07</accession>
<evidence type="ECO:0000313" key="1">
    <source>
        <dbReference type="EMBL" id="RRT52893.1"/>
    </source>
</evidence>
<reference evidence="1 2" key="1">
    <citation type="journal article" date="2014" name="Agronomy (Basel)">
        <title>A Draft Genome Sequence for Ensete ventricosum, the Drought-Tolerant Tree Against Hunger.</title>
        <authorList>
            <person name="Harrison J."/>
            <person name="Moore K.A."/>
            <person name="Paszkiewicz K."/>
            <person name="Jones T."/>
            <person name="Grant M."/>
            <person name="Ambacheew D."/>
            <person name="Muzemil S."/>
            <person name="Studholme D.J."/>
        </authorList>
    </citation>
    <scope>NUCLEOTIDE SEQUENCE [LARGE SCALE GENOMIC DNA]</scope>
</reference>
<protein>
    <submittedName>
        <fullName evidence="1">Uncharacterized protein</fullName>
    </submittedName>
</protein>